<sequence length="273" mass="30985">MILKSTFKISSEGLYIRGQKYTDSLRMTTAVTFDGCYFQKCYISINPDTAFSHCFFQECGNGRYVCRNRNTVITDCLFEKSDGYIDTTNLNASHIRIFSSTFSTSCLQGNHVVFKDGNFTNNQGGKNILSYGTNTQIPLKFEHIIMAYNSAKDSIISISCNTEIDYSFIVNNNGTFIKSDSRSGDVNFIIRNACIFVDKGSSLYNEQDVHIKGVHLINCSINMKSLPEKVEVIDVSYDTTKCKHVDCDQFTPIPERKYFDYKVIGEVNEKFAY</sequence>
<keyword evidence="2" id="KW-1185">Reference proteome</keyword>
<dbReference type="InterPro" id="IPR011050">
    <property type="entry name" value="Pectin_lyase_fold/virulence"/>
</dbReference>
<dbReference type="GeneID" id="94838264"/>
<dbReference type="AlphaFoldDB" id="A0A1J4K9U5"/>
<evidence type="ECO:0000313" key="1">
    <source>
        <dbReference type="EMBL" id="OHT07680.1"/>
    </source>
</evidence>
<comment type="caution">
    <text evidence="1">The sequence shown here is derived from an EMBL/GenBank/DDBJ whole genome shotgun (WGS) entry which is preliminary data.</text>
</comment>
<dbReference type="RefSeq" id="XP_068360816.1">
    <property type="nucleotide sequence ID" value="XM_068503560.1"/>
</dbReference>
<reference evidence="1" key="1">
    <citation type="submission" date="2016-10" db="EMBL/GenBank/DDBJ databases">
        <authorList>
            <person name="Benchimol M."/>
            <person name="Almeida L.G."/>
            <person name="Vasconcelos A.T."/>
            <person name="Perreira-Neves A."/>
            <person name="Rosa I.A."/>
            <person name="Tasca T."/>
            <person name="Bogo M.R."/>
            <person name="de Souza W."/>
        </authorList>
    </citation>
    <scope>NUCLEOTIDE SEQUENCE [LARGE SCALE GENOMIC DNA]</scope>
    <source>
        <strain evidence="1">K</strain>
    </source>
</reference>
<proteinExistence type="predicted"/>
<evidence type="ECO:0000313" key="2">
    <source>
        <dbReference type="Proteomes" id="UP000179807"/>
    </source>
</evidence>
<gene>
    <name evidence="1" type="ORF">TRFO_24103</name>
</gene>
<dbReference type="VEuPathDB" id="TrichDB:TRFO_24103"/>
<protein>
    <recommendedName>
        <fullName evidence="3">Right handed beta helix domain-containing protein</fullName>
    </recommendedName>
</protein>
<dbReference type="SUPFAM" id="SSF51126">
    <property type="entry name" value="Pectin lyase-like"/>
    <property type="match status" value="1"/>
</dbReference>
<dbReference type="Proteomes" id="UP000179807">
    <property type="component" value="Unassembled WGS sequence"/>
</dbReference>
<accession>A0A1J4K9U5</accession>
<dbReference type="EMBL" id="MLAK01000690">
    <property type="protein sequence ID" value="OHT07680.1"/>
    <property type="molecule type" value="Genomic_DNA"/>
</dbReference>
<evidence type="ECO:0008006" key="3">
    <source>
        <dbReference type="Google" id="ProtNLM"/>
    </source>
</evidence>
<organism evidence="1 2">
    <name type="scientific">Tritrichomonas foetus</name>
    <dbReference type="NCBI Taxonomy" id="1144522"/>
    <lineage>
        <taxon>Eukaryota</taxon>
        <taxon>Metamonada</taxon>
        <taxon>Parabasalia</taxon>
        <taxon>Tritrichomonadida</taxon>
        <taxon>Tritrichomonadidae</taxon>
        <taxon>Tritrichomonas</taxon>
    </lineage>
</organism>
<name>A0A1J4K9U5_9EUKA</name>